<protein>
    <recommendedName>
        <fullName evidence="1">Bcl-x interacting BH3 domain-containing protein</fullName>
    </recommendedName>
</protein>
<dbReference type="PANTHER" id="PTHR12044:SF9">
    <property type="entry name" value="BCL-2-LIKE PROTEIN 11"/>
    <property type="match status" value="1"/>
</dbReference>
<name>A0A8K1G417_9PASS</name>
<keyword evidence="3" id="KW-1185">Reference proteome</keyword>
<dbReference type="AlphaFoldDB" id="A0A8K1G417"/>
<dbReference type="Proteomes" id="UP000796761">
    <property type="component" value="Unassembled WGS sequence"/>
</dbReference>
<reference evidence="2" key="1">
    <citation type="submission" date="2019-04" db="EMBL/GenBank/DDBJ databases">
        <title>Genome assembly of Zosterops borbonicus 15179.</title>
        <authorList>
            <person name="Leroy T."/>
            <person name="Anselmetti Y."/>
            <person name="Tilak M.-K."/>
            <person name="Nabholz B."/>
        </authorList>
    </citation>
    <scope>NUCLEOTIDE SEQUENCE</scope>
    <source>
        <strain evidence="2">HGM_15179</strain>
        <tissue evidence="2">Muscle</tissue>
    </source>
</reference>
<organism evidence="2 3">
    <name type="scientific">Zosterops borbonicus</name>
    <dbReference type="NCBI Taxonomy" id="364589"/>
    <lineage>
        <taxon>Eukaryota</taxon>
        <taxon>Metazoa</taxon>
        <taxon>Chordata</taxon>
        <taxon>Craniata</taxon>
        <taxon>Vertebrata</taxon>
        <taxon>Euteleostomi</taxon>
        <taxon>Archelosauria</taxon>
        <taxon>Archosauria</taxon>
        <taxon>Dinosauria</taxon>
        <taxon>Saurischia</taxon>
        <taxon>Theropoda</taxon>
        <taxon>Coelurosauria</taxon>
        <taxon>Aves</taxon>
        <taxon>Neognathae</taxon>
        <taxon>Neoaves</taxon>
        <taxon>Telluraves</taxon>
        <taxon>Australaves</taxon>
        <taxon>Passeriformes</taxon>
        <taxon>Sylvioidea</taxon>
        <taxon>Zosteropidae</taxon>
        <taxon>Zosterops</taxon>
    </lineage>
</organism>
<evidence type="ECO:0000313" key="2">
    <source>
        <dbReference type="EMBL" id="TRZ11288.1"/>
    </source>
</evidence>
<comment type="caution">
    <text evidence="2">The sequence shown here is derived from an EMBL/GenBank/DDBJ whole genome shotgun (WGS) entry which is preliminary data.</text>
</comment>
<gene>
    <name evidence="2" type="ORF">HGM15179_015806</name>
</gene>
<dbReference type="PANTHER" id="PTHR12044">
    <property type="entry name" value="BCL2 INTERACTING MEDIATOR OF CELL DEATH"/>
    <property type="match status" value="1"/>
</dbReference>
<dbReference type="EMBL" id="SWJQ01000732">
    <property type="protein sequence ID" value="TRZ11288.1"/>
    <property type="molecule type" value="Genomic_DNA"/>
</dbReference>
<sequence>MAHDKNNEDNIETDLFQKAGAMIHCGKMHLVPVLALQKLKGRRRKASSSGYFSFDAERSPAPLGCDKATQTPSPPCQALSHCLSAMASRWQSQSPAEEVQPEIWIAQELRRIGDEFNASYCPRRGFLDHQVGNPQVVILRLLRYIIRLIWRFQ</sequence>
<evidence type="ECO:0000259" key="1">
    <source>
        <dbReference type="Pfam" id="PF08945"/>
    </source>
</evidence>
<dbReference type="Pfam" id="PF08945">
    <property type="entry name" value="Bclx_interact"/>
    <property type="match status" value="1"/>
</dbReference>
<dbReference type="InterPro" id="IPR015040">
    <property type="entry name" value="Bcl-x_interacting_BH3_dom"/>
</dbReference>
<accession>A0A8K1G417</accession>
<dbReference type="OrthoDB" id="8441539at2759"/>
<dbReference type="GO" id="GO:0007127">
    <property type="term" value="P:meiosis I"/>
    <property type="evidence" value="ECO:0007669"/>
    <property type="project" value="TreeGrafter"/>
</dbReference>
<proteinExistence type="predicted"/>
<dbReference type="InterPro" id="IPR052133">
    <property type="entry name" value="Immune_Signaling-Apoptosis_Reg"/>
</dbReference>
<feature type="domain" description="Bcl-x interacting BH3" evidence="1">
    <location>
        <begin position="88"/>
        <end position="125"/>
    </location>
</feature>
<evidence type="ECO:0000313" key="3">
    <source>
        <dbReference type="Proteomes" id="UP000796761"/>
    </source>
</evidence>